<reference evidence="3" key="1">
    <citation type="journal article" date="2019" name="Int. J. Syst. Evol. Microbiol.">
        <title>The Global Catalogue of Microorganisms (GCM) 10K type strain sequencing project: providing services to taxonomists for standard genome sequencing and annotation.</title>
        <authorList>
            <consortium name="The Broad Institute Genomics Platform"/>
            <consortium name="The Broad Institute Genome Sequencing Center for Infectious Disease"/>
            <person name="Wu L."/>
            <person name="Ma J."/>
        </authorList>
    </citation>
    <scope>NUCLEOTIDE SEQUENCE [LARGE SCALE GENOMIC DNA]</scope>
    <source>
        <strain evidence="3">CCUG 15531</strain>
    </source>
</reference>
<evidence type="ECO:0000313" key="3">
    <source>
        <dbReference type="Proteomes" id="UP001597227"/>
    </source>
</evidence>
<sequence length="399" mass="44786">MYYYHPNEVRNPYPVFLHYLYSPYYRQMNPDVVCDPVTGICGAQGSSASSPTTTKQPSIPIGAPSPKPVTPIYTPPQQSQPIFQPPTQPMPIFQSPTQSQPIFQPPTQQQPIYKPPVQQQPIYKPPTQSIPSTPQPPSSSKEVEEFVHNGVRYRCQWVYCCSPIEQGSIPEKLEPGINQKAQDYMIWEEDEFPEFKIGACTSINNCIQKRNSTLRVIFRIIYPASVQEVIEKELRECFEIGSAAASAAVATQIAIVRAAPESAPAILPNMLNLAYEAGKEAFIECLKQKQNAKYYLKYIKYSVFHEQFSNEGWHTLNSKDVVRMLEQLYLYQTGLILLPGVDSFADLGKKLGVDEKGIENFFKDPVGTINKQWDKLGDALPDAKIGGTTGEILKKIGFP</sequence>
<proteinExistence type="predicted"/>
<protein>
    <submittedName>
        <fullName evidence="2">Uncharacterized protein</fullName>
    </submittedName>
</protein>
<dbReference type="RefSeq" id="WP_304217353.1">
    <property type="nucleotide sequence ID" value="NZ_JBHUEK010000034.1"/>
</dbReference>
<feature type="region of interest" description="Disordered" evidence="1">
    <location>
        <begin position="44"/>
        <end position="141"/>
    </location>
</feature>
<comment type="caution">
    <text evidence="2">The sequence shown here is derived from an EMBL/GenBank/DDBJ whole genome shotgun (WGS) entry which is preliminary data.</text>
</comment>
<name>A0ABW4MZ00_9BACI</name>
<keyword evidence="3" id="KW-1185">Reference proteome</keyword>
<feature type="compositionally biased region" description="Low complexity" evidence="1">
    <location>
        <begin position="93"/>
        <end position="112"/>
    </location>
</feature>
<feature type="compositionally biased region" description="Polar residues" evidence="1">
    <location>
        <begin position="44"/>
        <end position="57"/>
    </location>
</feature>
<accession>A0ABW4MZ00</accession>
<evidence type="ECO:0000256" key="1">
    <source>
        <dbReference type="SAM" id="MobiDB-lite"/>
    </source>
</evidence>
<dbReference type="EMBL" id="JBHUEK010000034">
    <property type="protein sequence ID" value="MFD1781655.1"/>
    <property type="molecule type" value="Genomic_DNA"/>
</dbReference>
<evidence type="ECO:0000313" key="2">
    <source>
        <dbReference type="EMBL" id="MFD1781655.1"/>
    </source>
</evidence>
<organism evidence="2 3">
    <name type="scientific">Fredinandcohnia salidurans</name>
    <dbReference type="NCBI Taxonomy" id="2595041"/>
    <lineage>
        <taxon>Bacteria</taxon>
        <taxon>Bacillati</taxon>
        <taxon>Bacillota</taxon>
        <taxon>Bacilli</taxon>
        <taxon>Bacillales</taxon>
        <taxon>Bacillaceae</taxon>
        <taxon>Fredinandcohnia</taxon>
    </lineage>
</organism>
<dbReference type="Proteomes" id="UP001597227">
    <property type="component" value="Unassembled WGS sequence"/>
</dbReference>
<gene>
    <name evidence="2" type="ORF">ACFSFW_23695</name>
</gene>